<protein>
    <submittedName>
        <fullName evidence="18">Iron complex outermembrane receptor protein</fullName>
    </submittedName>
</protein>
<evidence type="ECO:0000256" key="9">
    <source>
        <dbReference type="ARBA" id="ARBA00023170"/>
    </source>
</evidence>
<dbReference type="EMBL" id="JACHBX010000001">
    <property type="protein sequence ID" value="MBB6132226.1"/>
    <property type="molecule type" value="Genomic_DNA"/>
</dbReference>
<dbReference type="GO" id="GO:0015344">
    <property type="term" value="F:siderophore uptake transmembrane transporter activity"/>
    <property type="evidence" value="ECO:0007669"/>
    <property type="project" value="TreeGrafter"/>
</dbReference>
<evidence type="ECO:0000256" key="4">
    <source>
        <dbReference type="ARBA" id="ARBA00022452"/>
    </source>
</evidence>
<proteinExistence type="inferred from homology"/>
<keyword evidence="3 11" id="KW-0813">Transport</keyword>
<comment type="similarity">
    <text evidence="2 11 13">Belongs to the TonB-dependent receptor family.</text>
</comment>
<evidence type="ECO:0000256" key="10">
    <source>
        <dbReference type="ARBA" id="ARBA00023237"/>
    </source>
</evidence>
<evidence type="ECO:0000256" key="7">
    <source>
        <dbReference type="ARBA" id="ARBA00023077"/>
    </source>
</evidence>
<feature type="chain" id="PRO_5030779721" evidence="15">
    <location>
        <begin position="27"/>
        <end position="655"/>
    </location>
</feature>
<dbReference type="InterPro" id="IPR039426">
    <property type="entry name" value="TonB-dep_rcpt-like"/>
</dbReference>
<reference evidence="18 19" key="1">
    <citation type="submission" date="2020-08" db="EMBL/GenBank/DDBJ databases">
        <title>The Agave Microbiome: Exploring the role of microbial communities in plant adaptations to desert environments.</title>
        <authorList>
            <person name="Partida-Martinez L.P."/>
        </authorList>
    </citation>
    <scope>NUCLEOTIDE SEQUENCE [LARGE SCALE GENOMIC DNA]</scope>
    <source>
        <strain evidence="18 19">AT3.2</strain>
    </source>
</reference>
<dbReference type="InterPro" id="IPR012910">
    <property type="entry name" value="Plug_dom"/>
</dbReference>
<name>A0A7W9WXB1_9BURK</name>
<keyword evidence="19" id="KW-1185">Reference proteome</keyword>
<dbReference type="Gene3D" id="2.170.130.10">
    <property type="entry name" value="TonB-dependent receptor, plug domain"/>
    <property type="match status" value="1"/>
</dbReference>
<dbReference type="PANTHER" id="PTHR30069">
    <property type="entry name" value="TONB-DEPENDENT OUTER MEMBRANE RECEPTOR"/>
    <property type="match status" value="1"/>
</dbReference>
<evidence type="ECO:0000256" key="14">
    <source>
        <dbReference type="SAM" id="MobiDB-lite"/>
    </source>
</evidence>
<dbReference type="RefSeq" id="WP_183550128.1">
    <property type="nucleotide sequence ID" value="NZ_JACHBX010000001.1"/>
</dbReference>
<evidence type="ECO:0000256" key="13">
    <source>
        <dbReference type="RuleBase" id="RU003357"/>
    </source>
</evidence>
<evidence type="ECO:0000259" key="17">
    <source>
        <dbReference type="Pfam" id="PF07715"/>
    </source>
</evidence>
<accession>A0A7W9WXB1</accession>
<evidence type="ECO:0000256" key="11">
    <source>
        <dbReference type="PROSITE-ProRule" id="PRU01360"/>
    </source>
</evidence>
<gene>
    <name evidence="18" type="ORF">HD842_000337</name>
</gene>
<dbReference type="Gene3D" id="2.40.170.20">
    <property type="entry name" value="TonB-dependent receptor, beta-barrel domain"/>
    <property type="match status" value="1"/>
</dbReference>
<dbReference type="Pfam" id="PF07715">
    <property type="entry name" value="Plug"/>
    <property type="match status" value="1"/>
</dbReference>
<dbReference type="PANTHER" id="PTHR30069:SF27">
    <property type="entry name" value="BLL4766 PROTEIN"/>
    <property type="match status" value="1"/>
</dbReference>
<evidence type="ECO:0000256" key="3">
    <source>
        <dbReference type="ARBA" id="ARBA00022448"/>
    </source>
</evidence>
<dbReference type="InterPro" id="IPR000531">
    <property type="entry name" value="Beta-barrel_TonB"/>
</dbReference>
<comment type="caution">
    <text evidence="18">The sequence shown here is derived from an EMBL/GenBank/DDBJ whole genome shotgun (WGS) entry which is preliminary data.</text>
</comment>
<feature type="short sequence motif" description="TonB C-terminal box" evidence="12">
    <location>
        <begin position="638"/>
        <end position="655"/>
    </location>
</feature>
<dbReference type="Proteomes" id="UP000540787">
    <property type="component" value="Unassembled WGS sequence"/>
</dbReference>
<dbReference type="GO" id="GO:0009279">
    <property type="term" value="C:cell outer membrane"/>
    <property type="evidence" value="ECO:0007669"/>
    <property type="project" value="UniProtKB-SubCell"/>
</dbReference>
<feature type="domain" description="TonB-dependent receptor plug" evidence="17">
    <location>
        <begin position="50"/>
        <end position="157"/>
    </location>
</feature>
<feature type="signal peptide" evidence="15">
    <location>
        <begin position="1"/>
        <end position="26"/>
    </location>
</feature>
<dbReference type="GO" id="GO:0044718">
    <property type="term" value="P:siderophore transmembrane transport"/>
    <property type="evidence" value="ECO:0007669"/>
    <property type="project" value="TreeGrafter"/>
</dbReference>
<evidence type="ECO:0000313" key="19">
    <source>
        <dbReference type="Proteomes" id="UP000540787"/>
    </source>
</evidence>
<sequence length="655" mass="71198">MTFAAPARRAPLVVACAFAVSTFATLAVNATAQETLAPVVVTASRFPATATPIGATVITADQIRTSGVADVNAAIRKIGGVFGRQSLDGSPDFSLDLRGFGTNSAQNVVVMVDGVRLNENELASTVLSSIPVDTVERIEITRGGSSVLYGDGATGGVIQIFTRRPQGSGTRGTLFVEGGRFDALDLRASIAHGAGPWSFDAAVADRRTDNYRDNNKYEQTSFSGGVQYAYGSNGRAGLRFESSRSDSRLPGSLNEAQFQANPTQSNTPDDFGSLDTDRVSAFVEHRIGAIELAAELSHRERDVGSTYVFSGFPSASRYQADQTQFSPRLRHTATLGDKRNEFVTGIDLTRWDRQVTSSFSAGDAKQESKAIYVRDELTWNAPHNARLAVGARHERFDKDYTDPLAFVEPEDTEQSVNAFTVEGSFDVAREVTVFAKAGRSYRIANIDENSYRSSPGVLAPQTSRDLELGVAFGNDAHKATARVFRHRLTNEIFFDPTLAGGFGINTNLDPTRRQGVEVEGNALLANNLRLTGAWQYVQSEFRDGPNAGREMVLVPKHVVTTRLAWTPGNGQTADVGAQWVASQRFGSDFANSCDARVPSYTTVDARYARRFGPWEASVSGLNLLDRQHYSYAFSCRAGIYPSDGRQLKVSLRYDF</sequence>
<organism evidence="18 19">
    <name type="scientific">Massilia aurea</name>
    <dbReference type="NCBI Taxonomy" id="373040"/>
    <lineage>
        <taxon>Bacteria</taxon>
        <taxon>Pseudomonadati</taxon>
        <taxon>Pseudomonadota</taxon>
        <taxon>Betaproteobacteria</taxon>
        <taxon>Burkholderiales</taxon>
        <taxon>Oxalobacteraceae</taxon>
        <taxon>Telluria group</taxon>
        <taxon>Massilia</taxon>
    </lineage>
</organism>
<feature type="domain" description="TonB-dependent receptor-like beta-barrel" evidence="16">
    <location>
        <begin position="202"/>
        <end position="623"/>
    </location>
</feature>
<dbReference type="SUPFAM" id="SSF56935">
    <property type="entry name" value="Porins"/>
    <property type="match status" value="1"/>
</dbReference>
<feature type="compositionally biased region" description="Polar residues" evidence="14">
    <location>
        <begin position="254"/>
        <end position="268"/>
    </location>
</feature>
<feature type="region of interest" description="Disordered" evidence="14">
    <location>
        <begin position="239"/>
        <end position="272"/>
    </location>
</feature>
<keyword evidence="8 11" id="KW-0472">Membrane</keyword>
<dbReference type="PROSITE" id="PS01156">
    <property type="entry name" value="TONB_DEPENDENT_REC_2"/>
    <property type="match status" value="1"/>
</dbReference>
<keyword evidence="9 18" id="KW-0675">Receptor</keyword>
<keyword evidence="10 11" id="KW-0998">Cell outer membrane</keyword>
<evidence type="ECO:0000256" key="12">
    <source>
        <dbReference type="PROSITE-ProRule" id="PRU10144"/>
    </source>
</evidence>
<keyword evidence="4 11" id="KW-1134">Transmembrane beta strand</keyword>
<evidence type="ECO:0000256" key="8">
    <source>
        <dbReference type="ARBA" id="ARBA00023136"/>
    </source>
</evidence>
<dbReference type="InterPro" id="IPR010917">
    <property type="entry name" value="TonB_rcpt_CS"/>
</dbReference>
<evidence type="ECO:0000256" key="6">
    <source>
        <dbReference type="ARBA" id="ARBA00022729"/>
    </source>
</evidence>
<evidence type="ECO:0000256" key="15">
    <source>
        <dbReference type="SAM" id="SignalP"/>
    </source>
</evidence>
<evidence type="ECO:0000259" key="16">
    <source>
        <dbReference type="Pfam" id="PF00593"/>
    </source>
</evidence>
<keyword evidence="6 15" id="KW-0732">Signal</keyword>
<evidence type="ECO:0000313" key="18">
    <source>
        <dbReference type="EMBL" id="MBB6132226.1"/>
    </source>
</evidence>
<dbReference type="PROSITE" id="PS52016">
    <property type="entry name" value="TONB_DEPENDENT_REC_3"/>
    <property type="match status" value="1"/>
</dbReference>
<dbReference type="InterPro" id="IPR037066">
    <property type="entry name" value="Plug_dom_sf"/>
</dbReference>
<comment type="subcellular location">
    <subcellularLocation>
        <location evidence="1 11">Cell outer membrane</location>
        <topology evidence="1 11">Multi-pass membrane protein</topology>
    </subcellularLocation>
</comment>
<dbReference type="CDD" id="cd01347">
    <property type="entry name" value="ligand_gated_channel"/>
    <property type="match status" value="1"/>
</dbReference>
<evidence type="ECO:0000256" key="1">
    <source>
        <dbReference type="ARBA" id="ARBA00004571"/>
    </source>
</evidence>
<dbReference type="InterPro" id="IPR036942">
    <property type="entry name" value="Beta-barrel_TonB_sf"/>
</dbReference>
<keyword evidence="5 11" id="KW-0812">Transmembrane</keyword>
<dbReference type="AlphaFoldDB" id="A0A7W9WXB1"/>
<dbReference type="Pfam" id="PF00593">
    <property type="entry name" value="TonB_dep_Rec_b-barrel"/>
    <property type="match status" value="1"/>
</dbReference>
<evidence type="ECO:0000256" key="5">
    <source>
        <dbReference type="ARBA" id="ARBA00022692"/>
    </source>
</evidence>
<evidence type="ECO:0000256" key="2">
    <source>
        <dbReference type="ARBA" id="ARBA00009810"/>
    </source>
</evidence>
<keyword evidence="7 13" id="KW-0798">TonB box</keyword>